<reference evidence="1 2" key="1">
    <citation type="submission" date="2018-03" db="EMBL/GenBank/DDBJ databases">
        <title>Lachnoclostridium SNUG30386 gen.nov., sp.nov., isolated from human faeces.</title>
        <authorList>
            <person name="Seo B."/>
            <person name="Jeon K."/>
            <person name="Ko G."/>
        </authorList>
    </citation>
    <scope>NUCLEOTIDE SEQUENCE [LARGE SCALE GENOMIC DNA]</scope>
    <source>
        <strain evidence="1 2">SNUG30386</strain>
    </source>
</reference>
<sequence length="129" mass="14967">MQNPNTDGDSTVLCGANSYVEKYYLNEQFSGLPESIKQELQIMCVMYTEDIGGIILLEFMPDGRLQFKVEAEENDYLFDEIGSALKIKQYQAEKRELLESLELYYKVKVLGIPADELLDDEQMERYQED</sequence>
<keyword evidence="2" id="KW-1185">Reference proteome</keyword>
<dbReference type="Proteomes" id="UP000241048">
    <property type="component" value="Unassembled WGS sequence"/>
</dbReference>
<dbReference type="EMBL" id="PYLO01000003">
    <property type="protein sequence ID" value="PST37106.1"/>
    <property type="molecule type" value="Genomic_DNA"/>
</dbReference>
<organism evidence="1 2">
    <name type="scientific">Clostridium fessum</name>
    <dbReference type="NCBI Taxonomy" id="2126740"/>
    <lineage>
        <taxon>Bacteria</taxon>
        <taxon>Bacillati</taxon>
        <taxon>Bacillota</taxon>
        <taxon>Clostridia</taxon>
        <taxon>Eubacteriales</taxon>
        <taxon>Clostridiaceae</taxon>
        <taxon>Clostridium</taxon>
    </lineage>
</organism>
<comment type="caution">
    <text evidence="1">The sequence shown here is derived from an EMBL/GenBank/DDBJ whole genome shotgun (WGS) entry which is preliminary data.</text>
</comment>
<accession>A0A2T3FPB6</accession>
<dbReference type="InterPro" id="IPR046143">
    <property type="entry name" value="DUF6145"/>
</dbReference>
<dbReference type="GeneID" id="79840410"/>
<protein>
    <submittedName>
        <fullName evidence="1">Uncharacterized protein</fullName>
    </submittedName>
</protein>
<evidence type="ECO:0000313" key="1">
    <source>
        <dbReference type="EMBL" id="PST37106.1"/>
    </source>
</evidence>
<dbReference type="Pfam" id="PF19642">
    <property type="entry name" value="DUF6145"/>
    <property type="match status" value="1"/>
</dbReference>
<name>A0A2T3FPB6_9CLOT</name>
<evidence type="ECO:0000313" key="2">
    <source>
        <dbReference type="Proteomes" id="UP000241048"/>
    </source>
</evidence>
<gene>
    <name evidence="1" type="ORF">C7U56_09665</name>
</gene>
<proteinExistence type="predicted"/>
<dbReference type="AlphaFoldDB" id="A0A2T3FPB6"/>
<dbReference type="RefSeq" id="WP_107001288.1">
    <property type="nucleotide sequence ID" value="NZ_CAUWBW010000041.1"/>
</dbReference>